<dbReference type="InterPro" id="IPR032877">
    <property type="entry name" value="Transposase_HTH"/>
</dbReference>
<dbReference type="EMBL" id="JBFSSG010000024">
    <property type="protein sequence ID" value="MEZ8721890.1"/>
    <property type="molecule type" value="Genomic_DNA"/>
</dbReference>
<accession>A0ABV4MX60</accession>
<evidence type="ECO:0000259" key="1">
    <source>
        <dbReference type="Pfam" id="PF13542"/>
    </source>
</evidence>
<evidence type="ECO:0000313" key="2">
    <source>
        <dbReference type="EMBL" id="MEZ8721890.1"/>
    </source>
</evidence>
<protein>
    <submittedName>
        <fullName evidence="2">Helix-turn-helix domain-containing protein</fullName>
    </submittedName>
</protein>
<dbReference type="Proteomes" id="UP001570071">
    <property type="component" value="Unassembled WGS sequence"/>
</dbReference>
<organism evidence="2 3">
    <name type="scientific">Vibrio pomeroyi</name>
    <dbReference type="NCBI Taxonomy" id="198832"/>
    <lineage>
        <taxon>Bacteria</taxon>
        <taxon>Pseudomonadati</taxon>
        <taxon>Pseudomonadota</taxon>
        <taxon>Gammaproteobacteria</taxon>
        <taxon>Vibrionales</taxon>
        <taxon>Vibrionaceae</taxon>
        <taxon>Vibrio</taxon>
    </lineage>
</organism>
<gene>
    <name evidence="2" type="ORF">AB6D66_12525</name>
</gene>
<dbReference type="PANTHER" id="PTHR33498">
    <property type="entry name" value="TRANSPOSASE FOR INSERTION SEQUENCE ELEMENT IS1557"/>
    <property type="match status" value="1"/>
</dbReference>
<feature type="non-terminal residue" evidence="2">
    <location>
        <position position="180"/>
    </location>
</feature>
<keyword evidence="3" id="KW-1185">Reference proteome</keyword>
<sequence>MPNHTFLSSFWEGFQIVKSHQTASLITLTLKPNSEAKCLCGLEAEAIHEYQWRHVKEAMLLGVPVELSVQTRRIKCRDCGIKTESLSWLEPYARITKRLKSYIEQLLPLLPIKHISQLTSVHWHTIKEIDKRRLRQVVPSVKWEELTQLVMDEFAIFKGHRYATVIADAKTHQVIWIGLG</sequence>
<evidence type="ECO:0000313" key="3">
    <source>
        <dbReference type="Proteomes" id="UP001570071"/>
    </source>
</evidence>
<name>A0ABV4MX60_9VIBR</name>
<proteinExistence type="predicted"/>
<dbReference type="InterPro" id="IPR047951">
    <property type="entry name" value="Transpos_ISL3"/>
</dbReference>
<reference evidence="2 3" key="1">
    <citation type="journal article" date="2024" name="ISME J.">
        <title>Tailless and filamentous prophages are predominant in marine Vibrio.</title>
        <authorList>
            <person name="Steensen K."/>
            <person name="Seneca J."/>
            <person name="Bartlau N."/>
            <person name="Yu X.A."/>
            <person name="Hussain F.A."/>
            <person name="Polz M.F."/>
        </authorList>
    </citation>
    <scope>NUCLEOTIDE SEQUENCE [LARGE SCALE GENOMIC DNA]</scope>
    <source>
        <strain evidence="2 3">10N.239.312.F12</strain>
    </source>
</reference>
<dbReference type="Pfam" id="PF13542">
    <property type="entry name" value="HTH_Tnp_ISL3"/>
    <property type="match status" value="1"/>
</dbReference>
<dbReference type="PANTHER" id="PTHR33498:SF1">
    <property type="entry name" value="TRANSPOSASE FOR INSERTION SEQUENCE ELEMENT IS1557"/>
    <property type="match status" value="1"/>
</dbReference>
<comment type="caution">
    <text evidence="2">The sequence shown here is derived from an EMBL/GenBank/DDBJ whole genome shotgun (WGS) entry which is preliminary data.</text>
</comment>
<feature type="domain" description="Transposase IS204/IS1001/IS1096/IS1165 helix-turn-helix" evidence="1">
    <location>
        <begin position="84"/>
        <end position="133"/>
    </location>
</feature>
<dbReference type="RefSeq" id="WP_372124169.1">
    <property type="nucleotide sequence ID" value="NZ_JBFSSG010000024.1"/>
</dbReference>